<evidence type="ECO:0000313" key="2">
    <source>
        <dbReference type="Proteomes" id="UP000604475"/>
    </source>
</evidence>
<dbReference type="EMBL" id="JAEACQ010000254">
    <property type="protein sequence ID" value="MBL7630726.1"/>
    <property type="molecule type" value="Genomic_DNA"/>
</dbReference>
<comment type="caution">
    <text evidence="1">The sequence shown here is derived from an EMBL/GenBank/DDBJ whole genome shotgun (WGS) entry which is preliminary data.</text>
</comment>
<name>A0A937REJ8_9ACTN</name>
<gene>
    <name evidence="1" type="ORF">I7412_26920</name>
</gene>
<keyword evidence="2" id="KW-1185">Reference proteome</keyword>
<proteinExistence type="predicted"/>
<sequence>MTLVPVRGTDGLWYLSGVVADESTRAPLGRLYWKIGPHFLGVDDSFEEPVIARAYYDPTQDNTSKPVPSNAEFAGYMQFINIYFNGVSVRPEAYGGHVADRAFYAGPGNTFVDFMGPADAAARVDRQIRKLNPFYAYNGSLSSQFTTATQFATYPRTNGVLLFAYDGTNRSQARCASLVAELVPGLLTAKDVARQLTPDNRLRAVPCQPADIANDGAYHVALIDLQRTGDLPGLSYADLAGTVIGGYTLIELPDTEGINPFLCVYPNDSNTAVNVHLLAAHEIDSARQSAVMTSLLRMTQAIEDDEDNLTEVERGPRTRGVSGLDTLPFVVGKNTFTVEWRYTTYLMAQIRHVRTRRSNPLGDLYPMHGFTWSVCQKFYPDTRELLFTSISRPRDAGPFSHALALGLYDTLIDGFVDNPAGAPSIDVSNFILAGMNLRNLARGRKLAGLTVDGHRANGDDGAPI</sequence>
<dbReference type="Proteomes" id="UP000604475">
    <property type="component" value="Unassembled WGS sequence"/>
</dbReference>
<evidence type="ECO:0000313" key="1">
    <source>
        <dbReference type="EMBL" id="MBL7630726.1"/>
    </source>
</evidence>
<dbReference type="AlphaFoldDB" id="A0A937REJ8"/>
<protein>
    <submittedName>
        <fullName evidence="1">Uncharacterized protein</fullName>
    </submittedName>
</protein>
<dbReference type="RefSeq" id="WP_203003464.1">
    <property type="nucleotide sequence ID" value="NZ_JADWYU010000145.1"/>
</dbReference>
<accession>A0A937REJ8</accession>
<organism evidence="1 2">
    <name type="scientific">Frankia nepalensis</name>
    <dbReference type="NCBI Taxonomy" id="1836974"/>
    <lineage>
        <taxon>Bacteria</taxon>
        <taxon>Bacillati</taxon>
        <taxon>Actinomycetota</taxon>
        <taxon>Actinomycetes</taxon>
        <taxon>Frankiales</taxon>
        <taxon>Frankiaceae</taxon>
        <taxon>Frankia</taxon>
    </lineage>
</organism>
<reference evidence="1" key="1">
    <citation type="submission" date="2020-12" db="EMBL/GenBank/DDBJ databases">
        <title>Genomic characterization of non-nitrogen-fixing Frankia strains.</title>
        <authorList>
            <person name="Carlos-Shanley C."/>
            <person name="Guerra T."/>
            <person name="Hahn D."/>
        </authorList>
    </citation>
    <scope>NUCLEOTIDE SEQUENCE</scope>
    <source>
        <strain evidence="1">CN6</strain>
    </source>
</reference>